<protein>
    <submittedName>
        <fullName evidence="2">Uncharacterized protein</fullName>
    </submittedName>
</protein>
<feature type="compositionally biased region" description="Basic residues" evidence="1">
    <location>
        <begin position="74"/>
        <end position="86"/>
    </location>
</feature>
<organism evidence="2 3">
    <name type="scientific">Tanacetum coccineum</name>
    <dbReference type="NCBI Taxonomy" id="301880"/>
    <lineage>
        <taxon>Eukaryota</taxon>
        <taxon>Viridiplantae</taxon>
        <taxon>Streptophyta</taxon>
        <taxon>Embryophyta</taxon>
        <taxon>Tracheophyta</taxon>
        <taxon>Spermatophyta</taxon>
        <taxon>Magnoliopsida</taxon>
        <taxon>eudicotyledons</taxon>
        <taxon>Gunneridae</taxon>
        <taxon>Pentapetalae</taxon>
        <taxon>asterids</taxon>
        <taxon>campanulids</taxon>
        <taxon>Asterales</taxon>
        <taxon>Asteraceae</taxon>
        <taxon>Asteroideae</taxon>
        <taxon>Anthemideae</taxon>
        <taxon>Anthemidinae</taxon>
        <taxon>Tanacetum</taxon>
    </lineage>
</organism>
<keyword evidence="3" id="KW-1185">Reference proteome</keyword>
<feature type="compositionally biased region" description="Basic residues" evidence="1">
    <location>
        <begin position="318"/>
        <end position="330"/>
    </location>
</feature>
<reference evidence="2" key="2">
    <citation type="submission" date="2022-01" db="EMBL/GenBank/DDBJ databases">
        <authorList>
            <person name="Yamashiro T."/>
            <person name="Shiraishi A."/>
            <person name="Satake H."/>
            <person name="Nakayama K."/>
        </authorList>
    </citation>
    <scope>NUCLEOTIDE SEQUENCE</scope>
</reference>
<feature type="compositionally biased region" description="Acidic residues" evidence="1">
    <location>
        <begin position="336"/>
        <end position="351"/>
    </location>
</feature>
<feature type="compositionally biased region" description="Basic and acidic residues" evidence="1">
    <location>
        <begin position="305"/>
        <end position="317"/>
    </location>
</feature>
<feature type="compositionally biased region" description="Basic and acidic residues" evidence="1">
    <location>
        <begin position="58"/>
        <end position="73"/>
    </location>
</feature>
<evidence type="ECO:0000313" key="2">
    <source>
        <dbReference type="EMBL" id="GJT04958.1"/>
    </source>
</evidence>
<sequence length="582" mass="66142">MTVDDLLQVVPQLMSRIDSLETDLKQTKLTMGSAIVKLVKKVKKLEGILKRRNVVLSDSERVASQKPKSIDKGRRYKRRKESKGKKVATSLDFQEEVNTGSIKVSTVSEQVSTGSTKRSIPSPDKGQREGKAPMIIEEAPKKSKEQILQEEASLAEAIRLDTLQKEEEAKQVHLDSLLAQRLAEEEELNLSKSMLGSDLQGENFAKKMVDLVNQRKKYFAEERARAKRNKPMTQSQLRTYMMNYLKNQGTWKLSQLKNLSFEEVKEEFDKLVKQVESFAPINFEATKDSLKRFGEELQTKTSKRLKSDEAKDDEPTKKSGKRRKQMARKGLHTDLDKDDSEDSDEVSEQDDSVSGTKIPVNPVPVAMKSPSIATYKIIKQGEKGVYQIIREDGTDIVYINFGAMLKDISRDDLTELYRIVMNRYGMDGPEDELEKSTMSNRHKDWLVQEQTALGKDFSNPLMADNLPKIVWLSTHHIIEVSLGITGPYGHEIQDQGPPGYQSNRGPLMMMKHQTEDASGTGVALNTTTGMEKLQERIFNWKGGLVRIHFTVTDAEFKLLKRKKAKNILLMAIPKEHMKDFME</sequence>
<evidence type="ECO:0000256" key="1">
    <source>
        <dbReference type="SAM" id="MobiDB-lite"/>
    </source>
</evidence>
<name>A0ABQ5ARF4_9ASTR</name>
<feature type="region of interest" description="Disordered" evidence="1">
    <location>
        <begin position="58"/>
        <end position="87"/>
    </location>
</feature>
<dbReference type="Proteomes" id="UP001151760">
    <property type="component" value="Unassembled WGS sequence"/>
</dbReference>
<evidence type="ECO:0000313" key="3">
    <source>
        <dbReference type="Proteomes" id="UP001151760"/>
    </source>
</evidence>
<feature type="region of interest" description="Disordered" evidence="1">
    <location>
        <begin position="106"/>
        <end position="133"/>
    </location>
</feature>
<dbReference type="EMBL" id="BQNB010012548">
    <property type="protein sequence ID" value="GJT04958.1"/>
    <property type="molecule type" value="Genomic_DNA"/>
</dbReference>
<feature type="region of interest" description="Disordered" evidence="1">
    <location>
        <begin position="294"/>
        <end position="364"/>
    </location>
</feature>
<comment type="caution">
    <text evidence="2">The sequence shown here is derived from an EMBL/GenBank/DDBJ whole genome shotgun (WGS) entry which is preliminary data.</text>
</comment>
<proteinExistence type="predicted"/>
<feature type="compositionally biased region" description="Polar residues" evidence="1">
    <location>
        <begin position="106"/>
        <end position="119"/>
    </location>
</feature>
<accession>A0ABQ5ARF4</accession>
<reference evidence="2" key="1">
    <citation type="journal article" date="2022" name="Int. J. Mol. Sci.">
        <title>Draft Genome of Tanacetum Coccineum: Genomic Comparison of Closely Related Tanacetum-Family Plants.</title>
        <authorList>
            <person name="Yamashiro T."/>
            <person name="Shiraishi A."/>
            <person name="Nakayama K."/>
            <person name="Satake H."/>
        </authorList>
    </citation>
    <scope>NUCLEOTIDE SEQUENCE</scope>
</reference>
<gene>
    <name evidence="2" type="ORF">Tco_0839420</name>
</gene>